<keyword evidence="17" id="KW-1185">Reference proteome</keyword>
<dbReference type="EMBL" id="JAVYJV010000002">
    <property type="protein sequence ID" value="KAK4376853.1"/>
    <property type="molecule type" value="Genomic_DNA"/>
</dbReference>
<feature type="region of interest" description="Disordered" evidence="13">
    <location>
        <begin position="1374"/>
        <end position="1434"/>
    </location>
</feature>
<dbReference type="InterPro" id="IPR011011">
    <property type="entry name" value="Znf_FYVE_PHD"/>
</dbReference>
<protein>
    <recommendedName>
        <fullName evidence="18">Methyl-CpG-binding domain-containing protein 9</fullName>
    </recommendedName>
</protein>
<comment type="caution">
    <text evidence="16">The sequence shown here is derived from an EMBL/GenBank/DDBJ whole genome shotgun (WGS) entry which is preliminary data.</text>
</comment>
<feature type="coiled-coil region" evidence="12">
    <location>
        <begin position="1310"/>
        <end position="1337"/>
    </location>
</feature>
<dbReference type="SMART" id="SM00249">
    <property type="entry name" value="PHD"/>
    <property type="match status" value="1"/>
</dbReference>
<dbReference type="InterPro" id="IPR013083">
    <property type="entry name" value="Znf_RING/FYVE/PHD"/>
</dbReference>
<feature type="compositionally biased region" description="Basic residues" evidence="13">
    <location>
        <begin position="2145"/>
        <end position="2159"/>
    </location>
</feature>
<evidence type="ECO:0000256" key="3">
    <source>
        <dbReference type="ARBA" id="ARBA00022723"/>
    </source>
</evidence>
<feature type="domain" description="PHD-type" evidence="14">
    <location>
        <begin position="1198"/>
        <end position="1248"/>
    </location>
</feature>
<evidence type="ECO:0000256" key="10">
    <source>
        <dbReference type="ARBA" id="ARBA00023242"/>
    </source>
</evidence>
<evidence type="ECO:0000256" key="13">
    <source>
        <dbReference type="SAM" id="MobiDB-lite"/>
    </source>
</evidence>
<feature type="region of interest" description="Disordered" evidence="13">
    <location>
        <begin position="1"/>
        <end position="42"/>
    </location>
</feature>
<dbReference type="PROSITE" id="PS50827">
    <property type="entry name" value="DDT"/>
    <property type="match status" value="1"/>
</dbReference>
<evidence type="ECO:0000313" key="16">
    <source>
        <dbReference type="EMBL" id="KAK4376853.1"/>
    </source>
</evidence>
<comment type="subcellular location">
    <subcellularLocation>
        <location evidence="1">Nucleus</location>
    </subcellularLocation>
</comment>
<dbReference type="PROSITE" id="PS51542">
    <property type="entry name" value="FYRN"/>
    <property type="match status" value="1"/>
</dbReference>
<dbReference type="Gene3D" id="3.30.40.10">
    <property type="entry name" value="Zinc/RING finger domain, C3HC4 (zinc finger)"/>
    <property type="match status" value="1"/>
</dbReference>
<dbReference type="GO" id="GO:0003677">
    <property type="term" value="F:DNA binding"/>
    <property type="evidence" value="ECO:0007669"/>
    <property type="project" value="UniProtKB-KW"/>
</dbReference>
<sequence>MDFSSNVNHHHHHRKPLPFHIDLNETPLPSPRETGPGPFLEHQEPTRVKKESVQNVRVCSSCQSGSGRREPGQEEWKCFKCVLRGSGGGGGGSGGGVVEMLDLNEELPGELGEGVDLNEELPVREVVDQQNHGAKSNWDIIIDIMYIAGVHRFRAMKSLSSTGHSFNAPTSSFLVYMENEFNFQKASSFMGDIHKSQLEDTVLQRPHSDQINRSITDPVLIYDSRNRVCDFTAKKCVLPSASEVYLQGLREYIAGMKGSLGEGWHVDFKYCDKRCRTYAVYVGPNGSPFESLDEVARHMGLHHSMEVENGGNGFTLVCEGLPNVFRSKLASGSAKARKSEQSRNSPGSSFFRNGGSISKSIYPSDGYPVQFQDFFLMQAGNIDPRPSYHSTSEIWPVGYLSSWHDRITGSLFVCEVADGGDPGPVFKVKRYPCTLQSIPIGSTVLLTSKCSSHIDEDNVENGNSATSMPVDEDSISIQAMLEECSPPDLNSDTENMQWVNSLPGKFANICPGVIGQGDSVGEFVVEGVSSSSVWEMVSQTLLHACIDAYKQKGVIQFCCNHDVYKMDEKEPSEVGLLSKFSFLGGPLNFPRLVQSNFEFKIACEMLGKWLEQDRFGLDADFVQEIIEQLPGVSACSNYKIVTKRKHNTALQTVRNGFLQAKRKNYMKDEREAVESLRNSGTLKKYLGHAGIRRPCVAGKTLSTKIPAFLIGDTLQVWEFFLRFSEVLGLEAPFSFEELEEELIGPWIDKTNSIEMPTFEIQDVREITLARCEMDSVSGRLGFHQSIGFTGLLLAKIHGLLLKVLVTELVSKVAVYVDPNFGAGGFKSRRGRKKDADNLATLKKTRLDMLPINEVTWPEIARRYMLAVLSMEVNLESAEIACRESGKVFHCLHGDGGTLCGSLTGVAALEADAMLLAEATKQIFGSLKSGSIFVSIDEKESDAKGAGADDGKVPEWAKALEPVRKLPTNVGARIRKCINEALEKDPPEWAREKLLHSISKEVYKGNASGPTKRAVISVLADVNRETTSCKPEKEVKVKSSSSVSDIIMKQCRIILRRAVKEDKDKVFCNLLGRSVLNPNDDDEGLLGHPAMVSRPLDFRTIDLKLAAGSYGGSHESFIDDVQEVWHNIRTAYCNKSNLLELACSLLQKFEEDYEKEVLPLVQKIDCSNDSSLSSEAAKARDELLAHVNASLLPKAPWEEGICKVCGMDKDDVNVLLCDKCDSEYHTYCLDPPLVKVPSGNWYCPDCEAKKSQSLNASSGSHIIRQYVKRRLHRKKLTLKFMEALSRLTSTMELKEYWELSREDVPILRDHIDRSASLSAELQQKLRSLSAELKLLKCREEILTASLAKLKSNARSSGDTGSDALASLRSNDCKLKVQEPDSGSHNSSISGGCRQLDDGSNHIRNSPDSINHLQHQQSLKDNTGSLNTSSPAKCGTEEASLQNDDLFISPLQQENDRIPGNCLESAQSSSNGPVLFAVRLVSGNTLSGSMSNHTVEHTPTTKYSRQCSIQADPNLAQAYLLEISALKNEIRALEDSIAAKELEFQEVSVRKEYMGQDSEGRIYWSFGRSTSSRIVANASTSTQPESSRHLWSYGVESSRQSGVLDLSVPWENLCMPNLDQWTSYQSDVEVELLRLWLREDDTRERELKESISQWQDNKTKKSSYSESHVHNKVRLGTSIPSEDSGSCFNSDSLVTRAVTAINKKISGCLAEEEMEICKDMGVKVIVSFDGGLYRCECLEPLWPSRPHCLSCHQTFSNAEERLKHANEKCRIGSPIHRNGETSEQPPKRKRIAKYEMLQENSLSNIDVSQASKSKKLGSGEASRRDKHGNAPASAETQTEQECQFKFEEIKAQFLSQGSLKELVKDIGLIGCNGTASFVPGTSPYLSDSALELVSQRENEVCAGNSTALLSSEQEPRNGAKISTRNGLAVAGPVFERLKRGRDQFSSTKDKVLDFGDSMYFVIPESSLRPLVGQASVILRCLKINLLDIDAALPEEALRVSRSQSERRCAWRAFVKSASTIYEALRALGQFVVKSGICGRLMSLPDTLVVQASIILEDTIKAEYLRNDWWYWSSPSAAARISTLSALALRVYALDSAVLYEKLSCQDASEADCKEEKEPPHNSVPANTASPSRQKLLDSEPAETSRPKGSRTSKRRKDSCGG</sequence>
<dbReference type="InterPro" id="IPR003889">
    <property type="entry name" value="FYrich_C"/>
</dbReference>
<evidence type="ECO:0000259" key="14">
    <source>
        <dbReference type="PROSITE" id="PS50016"/>
    </source>
</evidence>
<dbReference type="InterPro" id="IPR018501">
    <property type="entry name" value="DDT_dom"/>
</dbReference>
<dbReference type="InterPro" id="IPR003888">
    <property type="entry name" value="FYrich_N"/>
</dbReference>
<feature type="compositionally biased region" description="Polar residues" evidence="13">
    <location>
        <begin position="1400"/>
        <end position="1429"/>
    </location>
</feature>
<dbReference type="CDD" id="cd15519">
    <property type="entry name" value="PHD1_Lid2p_like"/>
    <property type="match status" value="1"/>
</dbReference>
<reference evidence="16" key="1">
    <citation type="submission" date="2023-12" db="EMBL/GenBank/DDBJ databases">
        <title>Genome assembly of Anisodus tanguticus.</title>
        <authorList>
            <person name="Wang Y.-J."/>
        </authorList>
    </citation>
    <scope>NUCLEOTIDE SEQUENCE</scope>
    <source>
        <strain evidence="16">KB-2021</strain>
        <tissue evidence="16">Leaf</tissue>
    </source>
</reference>
<keyword evidence="6" id="KW-0805">Transcription regulation</keyword>
<keyword evidence="4 11" id="KW-0863">Zinc-finger</keyword>
<keyword evidence="5" id="KW-0862">Zinc</keyword>
<evidence type="ECO:0000256" key="9">
    <source>
        <dbReference type="ARBA" id="ARBA00023163"/>
    </source>
</evidence>
<dbReference type="Pfam" id="PF15613">
    <property type="entry name" value="WSD"/>
    <property type="match status" value="1"/>
</dbReference>
<dbReference type="GO" id="GO:0008270">
    <property type="term" value="F:zinc ion binding"/>
    <property type="evidence" value="ECO:0007669"/>
    <property type="project" value="UniProtKB-KW"/>
</dbReference>
<feature type="compositionally biased region" description="Polar residues" evidence="13">
    <location>
        <begin position="1379"/>
        <end position="1388"/>
    </location>
</feature>
<dbReference type="GO" id="GO:0048731">
    <property type="term" value="P:system development"/>
    <property type="evidence" value="ECO:0007669"/>
    <property type="project" value="UniProtKB-ARBA"/>
</dbReference>
<feature type="region of interest" description="Disordered" evidence="13">
    <location>
        <begin position="1806"/>
        <end position="1837"/>
    </location>
</feature>
<keyword evidence="10" id="KW-0539">Nucleus</keyword>
<feature type="compositionally biased region" description="Basic and acidic residues" evidence="13">
    <location>
        <begin position="2132"/>
        <end position="2143"/>
    </location>
</feature>
<dbReference type="InterPro" id="IPR036427">
    <property type="entry name" value="Bromodomain-like_sf"/>
</dbReference>
<evidence type="ECO:0000256" key="2">
    <source>
        <dbReference type="ARBA" id="ARBA00022679"/>
    </source>
</evidence>
<dbReference type="SUPFAM" id="SSF57903">
    <property type="entry name" value="FYVE/PHD zinc finger"/>
    <property type="match status" value="1"/>
</dbReference>
<dbReference type="SUPFAM" id="SSF47370">
    <property type="entry name" value="Bromodomain"/>
    <property type="match status" value="1"/>
</dbReference>
<feature type="compositionally biased region" description="Polar residues" evidence="13">
    <location>
        <begin position="2121"/>
        <end position="2130"/>
    </location>
</feature>
<dbReference type="Pfam" id="PF02791">
    <property type="entry name" value="DDT"/>
    <property type="match status" value="1"/>
</dbReference>
<evidence type="ECO:0008006" key="18">
    <source>
        <dbReference type="Google" id="ProtNLM"/>
    </source>
</evidence>
<evidence type="ECO:0000313" key="17">
    <source>
        <dbReference type="Proteomes" id="UP001291623"/>
    </source>
</evidence>
<evidence type="ECO:0000256" key="11">
    <source>
        <dbReference type="PROSITE-ProRule" id="PRU00146"/>
    </source>
</evidence>
<dbReference type="Pfam" id="PF00628">
    <property type="entry name" value="PHD"/>
    <property type="match status" value="1"/>
</dbReference>
<dbReference type="GO" id="GO:0140993">
    <property type="term" value="F:histone modifying activity"/>
    <property type="evidence" value="ECO:0007669"/>
    <property type="project" value="UniProtKB-ARBA"/>
</dbReference>
<dbReference type="InterPro" id="IPR001965">
    <property type="entry name" value="Znf_PHD"/>
</dbReference>
<name>A0AAE1VNF9_9SOLA</name>
<dbReference type="Gene3D" id="3.30.160.360">
    <property type="match status" value="1"/>
</dbReference>
<keyword evidence="9" id="KW-0804">Transcription</keyword>
<dbReference type="Gene3D" id="1.20.920.10">
    <property type="entry name" value="Bromodomain-like"/>
    <property type="match status" value="1"/>
</dbReference>
<evidence type="ECO:0000256" key="7">
    <source>
        <dbReference type="ARBA" id="ARBA00023117"/>
    </source>
</evidence>
<organism evidence="16 17">
    <name type="scientific">Anisodus tanguticus</name>
    <dbReference type="NCBI Taxonomy" id="243964"/>
    <lineage>
        <taxon>Eukaryota</taxon>
        <taxon>Viridiplantae</taxon>
        <taxon>Streptophyta</taxon>
        <taxon>Embryophyta</taxon>
        <taxon>Tracheophyta</taxon>
        <taxon>Spermatophyta</taxon>
        <taxon>Magnoliopsida</taxon>
        <taxon>eudicotyledons</taxon>
        <taxon>Gunneridae</taxon>
        <taxon>Pentapetalae</taxon>
        <taxon>asterids</taxon>
        <taxon>lamiids</taxon>
        <taxon>Solanales</taxon>
        <taxon>Solanaceae</taxon>
        <taxon>Solanoideae</taxon>
        <taxon>Hyoscyameae</taxon>
        <taxon>Anisodus</taxon>
    </lineage>
</organism>
<feature type="region of interest" description="Disordered" evidence="13">
    <location>
        <begin position="1767"/>
        <end position="1786"/>
    </location>
</feature>
<proteinExistence type="predicted"/>
<dbReference type="GO" id="GO:0005634">
    <property type="term" value="C:nucleus"/>
    <property type="evidence" value="ECO:0007669"/>
    <property type="project" value="UniProtKB-SubCell"/>
</dbReference>
<evidence type="ECO:0000256" key="12">
    <source>
        <dbReference type="SAM" id="Coils"/>
    </source>
</evidence>
<evidence type="ECO:0000256" key="8">
    <source>
        <dbReference type="ARBA" id="ARBA00023125"/>
    </source>
</evidence>
<keyword evidence="12" id="KW-0175">Coiled coil</keyword>
<keyword evidence="3" id="KW-0479">Metal-binding</keyword>
<dbReference type="InterPro" id="IPR019787">
    <property type="entry name" value="Znf_PHD-finger"/>
</dbReference>
<accession>A0AAE1VNF9</accession>
<evidence type="ECO:0000256" key="5">
    <source>
        <dbReference type="ARBA" id="ARBA00022833"/>
    </source>
</evidence>
<evidence type="ECO:0000256" key="1">
    <source>
        <dbReference type="ARBA" id="ARBA00004123"/>
    </source>
</evidence>
<dbReference type="PANTHER" id="PTHR47162:SF10">
    <property type="entry name" value="METHYL-CPG-BINDING DOMAIN-CONTAINING PROTEIN 9 ISOFORM X1"/>
    <property type="match status" value="1"/>
</dbReference>
<evidence type="ECO:0000256" key="4">
    <source>
        <dbReference type="ARBA" id="ARBA00022771"/>
    </source>
</evidence>
<feature type="domain" description="DDT" evidence="15">
    <location>
        <begin position="707"/>
        <end position="772"/>
    </location>
</feature>
<evidence type="ECO:0000259" key="15">
    <source>
        <dbReference type="PROSITE" id="PS50827"/>
    </source>
</evidence>
<keyword evidence="2" id="KW-0808">Transferase</keyword>
<dbReference type="GO" id="GO:0016740">
    <property type="term" value="F:transferase activity"/>
    <property type="evidence" value="ECO:0007669"/>
    <property type="project" value="UniProtKB-KW"/>
</dbReference>
<dbReference type="PROSITE" id="PS50016">
    <property type="entry name" value="ZF_PHD_2"/>
    <property type="match status" value="1"/>
</dbReference>
<dbReference type="Pfam" id="PF05965">
    <property type="entry name" value="FYRC"/>
    <property type="match status" value="1"/>
</dbReference>
<gene>
    <name evidence="16" type="ORF">RND71_003149</name>
</gene>
<keyword evidence="7" id="KW-0103">Bromodomain</keyword>
<dbReference type="PROSITE" id="PS51543">
    <property type="entry name" value="FYRC"/>
    <property type="match status" value="1"/>
</dbReference>
<dbReference type="PANTHER" id="PTHR47162">
    <property type="entry name" value="OS02G0192300 PROTEIN"/>
    <property type="match status" value="1"/>
</dbReference>
<dbReference type="Proteomes" id="UP001291623">
    <property type="component" value="Unassembled WGS sequence"/>
</dbReference>
<evidence type="ECO:0000256" key="6">
    <source>
        <dbReference type="ARBA" id="ARBA00023015"/>
    </source>
</evidence>
<keyword evidence="8" id="KW-0238">DNA-binding</keyword>
<dbReference type="InterPro" id="IPR028941">
    <property type="entry name" value="WHIM2_dom"/>
</dbReference>
<feature type="region of interest" description="Disordered" evidence="13">
    <location>
        <begin position="2108"/>
        <end position="2159"/>
    </location>
</feature>
<feature type="coiled-coil region" evidence="12">
    <location>
        <begin position="1514"/>
        <end position="1541"/>
    </location>
</feature>
<feature type="compositionally biased region" description="Basic and acidic residues" evidence="13">
    <location>
        <begin position="2108"/>
        <end position="2117"/>
    </location>
</feature>
<feature type="compositionally biased region" description="Basic residues" evidence="13">
    <location>
        <begin position="8"/>
        <end position="17"/>
    </location>
</feature>
<dbReference type="PROSITE" id="PS01359">
    <property type="entry name" value="ZF_PHD_1"/>
    <property type="match status" value="1"/>
</dbReference>
<dbReference type="InterPro" id="IPR019786">
    <property type="entry name" value="Zinc_finger_PHD-type_CS"/>
</dbReference>